<feature type="transmembrane region" description="Helical" evidence="1">
    <location>
        <begin position="33"/>
        <end position="50"/>
    </location>
</feature>
<keyword evidence="1" id="KW-0812">Transmembrane</keyword>
<dbReference type="VEuPathDB" id="VectorBase:GAUT029893"/>
<keyword evidence="1" id="KW-0472">Membrane</keyword>
<proteinExistence type="predicted"/>
<evidence type="ECO:0000313" key="3">
    <source>
        <dbReference type="Proteomes" id="UP000078200"/>
    </source>
</evidence>
<organism evidence="2 3">
    <name type="scientific">Glossina austeni</name>
    <name type="common">Savannah tsetse fly</name>
    <dbReference type="NCBI Taxonomy" id="7395"/>
    <lineage>
        <taxon>Eukaryota</taxon>
        <taxon>Metazoa</taxon>
        <taxon>Ecdysozoa</taxon>
        <taxon>Arthropoda</taxon>
        <taxon>Hexapoda</taxon>
        <taxon>Insecta</taxon>
        <taxon>Pterygota</taxon>
        <taxon>Neoptera</taxon>
        <taxon>Endopterygota</taxon>
        <taxon>Diptera</taxon>
        <taxon>Brachycera</taxon>
        <taxon>Muscomorpha</taxon>
        <taxon>Hippoboscoidea</taxon>
        <taxon>Glossinidae</taxon>
        <taxon>Glossina</taxon>
    </lineage>
</organism>
<reference evidence="2" key="1">
    <citation type="submission" date="2020-05" db="UniProtKB">
        <authorList>
            <consortium name="EnsemblMetazoa"/>
        </authorList>
    </citation>
    <scope>IDENTIFICATION</scope>
    <source>
        <strain evidence="2">TTRI</strain>
    </source>
</reference>
<protein>
    <submittedName>
        <fullName evidence="2">Uncharacterized protein</fullName>
    </submittedName>
</protein>
<name>A0A1A9V972_GLOAU</name>
<accession>A0A1A9V972</accession>
<keyword evidence="3" id="KW-1185">Reference proteome</keyword>
<dbReference type="AlphaFoldDB" id="A0A1A9V972"/>
<dbReference type="Proteomes" id="UP000078200">
    <property type="component" value="Unassembled WGS sequence"/>
</dbReference>
<evidence type="ECO:0000256" key="1">
    <source>
        <dbReference type="SAM" id="Phobius"/>
    </source>
</evidence>
<evidence type="ECO:0000313" key="2">
    <source>
        <dbReference type="EnsemblMetazoa" id="GAUT029893-PA"/>
    </source>
</evidence>
<dbReference type="EnsemblMetazoa" id="GAUT029893-RA">
    <property type="protein sequence ID" value="GAUT029893-PA"/>
    <property type="gene ID" value="GAUT029893"/>
</dbReference>
<keyword evidence="1" id="KW-1133">Transmembrane helix</keyword>
<sequence>MMKCSMKSVADNATTTTITTITTTTITAAKSSLCLLTIRLTLIILLHFMLCPSFHGARGEPCAIPKPQRLESILLRLYRTHSCGDDTSTEVTLLDFLMRIFQFNYFAFTCQLNRSSTSSDSWPPDD</sequence>